<sequence>MVALPEVQRSLDLLDKMRQALEVKDFTALLPMAEAYSESVRHLGQIDNAAVVKQLLLAQEGVETSLYQLQRDVNSRIDQGTQDKINHAYQAV</sequence>
<dbReference type="EMBL" id="FOGC01000005">
    <property type="protein sequence ID" value="SEQ66356.1"/>
    <property type="molecule type" value="Genomic_DNA"/>
</dbReference>
<evidence type="ECO:0000313" key="2">
    <source>
        <dbReference type="Proteomes" id="UP000242515"/>
    </source>
</evidence>
<accession>A0A1H9HVJ0</accession>
<protein>
    <submittedName>
        <fullName evidence="1">Uncharacterized protein</fullName>
    </submittedName>
</protein>
<dbReference type="AlphaFoldDB" id="A0A1H9HVJ0"/>
<evidence type="ECO:0000313" key="1">
    <source>
        <dbReference type="EMBL" id="SEQ66356.1"/>
    </source>
</evidence>
<organism evidence="1 2">
    <name type="scientific">Rosenbergiella nectarea</name>
    <dbReference type="NCBI Taxonomy" id="988801"/>
    <lineage>
        <taxon>Bacteria</taxon>
        <taxon>Pseudomonadati</taxon>
        <taxon>Pseudomonadota</taxon>
        <taxon>Gammaproteobacteria</taxon>
        <taxon>Enterobacterales</taxon>
        <taxon>Erwiniaceae</taxon>
        <taxon>Rosenbergiella</taxon>
    </lineage>
</organism>
<dbReference type="STRING" id="988801.SAMN05216522_10586"/>
<name>A0A1H9HVJ0_9GAMM</name>
<proteinExistence type="predicted"/>
<gene>
    <name evidence="1" type="ORF">SAMN05216522_10586</name>
</gene>
<dbReference type="Proteomes" id="UP000242515">
    <property type="component" value="Unassembled WGS sequence"/>
</dbReference>
<keyword evidence="2" id="KW-1185">Reference proteome</keyword>
<reference evidence="2" key="1">
    <citation type="submission" date="2016-10" db="EMBL/GenBank/DDBJ databases">
        <authorList>
            <person name="Varghese N."/>
            <person name="Submissions S."/>
        </authorList>
    </citation>
    <scope>NUCLEOTIDE SEQUENCE [LARGE SCALE GENOMIC DNA]</scope>
    <source>
        <strain evidence="2">8N4</strain>
    </source>
</reference>